<dbReference type="Pfam" id="PF13966">
    <property type="entry name" value="zf-RVT"/>
    <property type="match status" value="1"/>
</dbReference>
<evidence type="ECO:0000313" key="3">
    <source>
        <dbReference type="Proteomes" id="UP001054889"/>
    </source>
</evidence>
<feature type="domain" description="Reverse transcriptase zinc-binding" evidence="1">
    <location>
        <begin position="323"/>
        <end position="420"/>
    </location>
</feature>
<evidence type="ECO:0000259" key="1">
    <source>
        <dbReference type="Pfam" id="PF13966"/>
    </source>
</evidence>
<organism evidence="2 3">
    <name type="scientific">Eleusine coracana subsp. coracana</name>
    <dbReference type="NCBI Taxonomy" id="191504"/>
    <lineage>
        <taxon>Eukaryota</taxon>
        <taxon>Viridiplantae</taxon>
        <taxon>Streptophyta</taxon>
        <taxon>Embryophyta</taxon>
        <taxon>Tracheophyta</taxon>
        <taxon>Spermatophyta</taxon>
        <taxon>Magnoliopsida</taxon>
        <taxon>Liliopsida</taxon>
        <taxon>Poales</taxon>
        <taxon>Poaceae</taxon>
        <taxon>PACMAD clade</taxon>
        <taxon>Chloridoideae</taxon>
        <taxon>Cynodonteae</taxon>
        <taxon>Eleusininae</taxon>
        <taxon>Eleusine</taxon>
    </lineage>
</organism>
<proteinExistence type="predicted"/>
<dbReference type="InterPro" id="IPR026960">
    <property type="entry name" value="RVT-Znf"/>
</dbReference>
<gene>
    <name evidence="2" type="primary">gb26210</name>
    <name evidence="2" type="ORF">PR202_gb26210</name>
</gene>
<name>A0AAV5FSN0_ELECO</name>
<protein>
    <recommendedName>
        <fullName evidence="1">Reverse transcriptase zinc-binding domain-containing protein</fullName>
    </recommendedName>
</protein>
<reference evidence="2" key="2">
    <citation type="submission" date="2021-12" db="EMBL/GenBank/DDBJ databases">
        <title>Resequencing data analysis of finger millet.</title>
        <authorList>
            <person name="Hatakeyama M."/>
            <person name="Aluri S."/>
            <person name="Balachadran M.T."/>
            <person name="Sivarajan S.R."/>
            <person name="Poveda L."/>
            <person name="Shimizu-Inatsugi R."/>
            <person name="Schlapbach R."/>
            <person name="Sreeman S.M."/>
            <person name="Shimizu K.K."/>
        </authorList>
    </citation>
    <scope>NUCLEOTIDE SEQUENCE</scope>
</reference>
<sequence length="479" mass="54682">MHADRQNAEALKHILNQYCQNSGQQISAAKSSIFFSGNTGVQEKGEVCQILDIMTESLSDKYLGLPALVGADRSDCFKHLIDRVLSKTKGWKEKLLSLGGKEVLIKLIAQAVLVYVMMVFKIPKNICKGMTDAISQFWWGDEVDQKKIHWQAWWKMCFSKDKGGMGFRDPHCFNIAMLSKQVWRLLCEPDSFCARVLRSKYYPDGKLLSATMKKGSSFTWQSVLTGLECFKRGYVWRVGDGKQIHIWNDNWIPTSNNLKIQTPHGNNLVTTVDELIDPITGRWDENLIRDLFWDIDVNRILQIPLIDGREDLVAWHYNRSGLFTVRSAYHCQWKHKFGSNPLPNYTSGAGPRQVWPQLWKLKVPSKIKMFGWRFLNGFIPCRGILANKHIPGSSSCPVCLRGCEDLKHLLFTCSRVREVWTPLGVWERIQRLMNIDRSGAVLMEEVIRLGGTIPNLNDVGIAELILTGGWYIYGGRDVS</sequence>
<dbReference type="PANTHER" id="PTHR33116:SF86">
    <property type="entry name" value="REVERSE TRANSCRIPTASE DOMAIN-CONTAINING PROTEIN"/>
    <property type="match status" value="1"/>
</dbReference>
<reference evidence="2" key="1">
    <citation type="journal article" date="2018" name="DNA Res.">
        <title>Multiple hybrid de novo genome assembly of finger millet, an orphan allotetraploid crop.</title>
        <authorList>
            <person name="Hatakeyama M."/>
            <person name="Aluri S."/>
            <person name="Balachadran M.T."/>
            <person name="Sivarajan S.R."/>
            <person name="Patrignani A."/>
            <person name="Gruter S."/>
            <person name="Poveda L."/>
            <person name="Shimizu-Inatsugi R."/>
            <person name="Baeten J."/>
            <person name="Francoijs K.J."/>
            <person name="Nataraja K.N."/>
            <person name="Reddy Y.A.N."/>
            <person name="Phadnis S."/>
            <person name="Ravikumar R.L."/>
            <person name="Schlapbach R."/>
            <person name="Sreeman S.M."/>
            <person name="Shimizu K.K."/>
        </authorList>
    </citation>
    <scope>NUCLEOTIDE SEQUENCE</scope>
</reference>
<dbReference type="EMBL" id="BQKI01000094">
    <property type="protein sequence ID" value="GJN37276.1"/>
    <property type="molecule type" value="Genomic_DNA"/>
</dbReference>
<dbReference type="PANTHER" id="PTHR33116">
    <property type="entry name" value="REVERSE TRANSCRIPTASE ZINC-BINDING DOMAIN-CONTAINING PROTEIN-RELATED-RELATED"/>
    <property type="match status" value="1"/>
</dbReference>
<evidence type="ECO:0000313" key="2">
    <source>
        <dbReference type="EMBL" id="GJN37276.1"/>
    </source>
</evidence>
<dbReference type="Proteomes" id="UP001054889">
    <property type="component" value="Unassembled WGS sequence"/>
</dbReference>
<comment type="caution">
    <text evidence="2">The sequence shown here is derived from an EMBL/GenBank/DDBJ whole genome shotgun (WGS) entry which is preliminary data.</text>
</comment>
<keyword evidence="3" id="KW-1185">Reference proteome</keyword>
<dbReference type="AlphaFoldDB" id="A0AAV5FSN0"/>
<accession>A0AAV5FSN0</accession>